<dbReference type="InterPro" id="IPR000683">
    <property type="entry name" value="Gfo/Idh/MocA-like_OxRdtase_N"/>
</dbReference>
<name>A0A1Y5RWS0_9RHOB</name>
<reference evidence="4 5" key="1">
    <citation type="submission" date="2017-03" db="EMBL/GenBank/DDBJ databases">
        <authorList>
            <person name="Afonso C.L."/>
            <person name="Miller P.J."/>
            <person name="Scott M.A."/>
            <person name="Spackman E."/>
            <person name="Goraichik I."/>
            <person name="Dimitrov K.M."/>
            <person name="Suarez D.L."/>
            <person name="Swayne D.E."/>
        </authorList>
    </citation>
    <scope>NUCLEOTIDE SEQUENCE [LARGE SCALE GENOMIC DNA]</scope>
    <source>
        <strain evidence="4 5">CECT 8620</strain>
    </source>
</reference>
<dbReference type="Pfam" id="PF01408">
    <property type="entry name" value="GFO_IDH_MocA"/>
    <property type="match status" value="1"/>
</dbReference>
<gene>
    <name evidence="4" type="primary">afr_1</name>
    <name evidence="4" type="ORF">AQS8620_00782</name>
</gene>
<dbReference type="SUPFAM" id="SSF51735">
    <property type="entry name" value="NAD(P)-binding Rossmann-fold domains"/>
    <property type="match status" value="1"/>
</dbReference>
<evidence type="ECO:0000313" key="5">
    <source>
        <dbReference type="Proteomes" id="UP000193862"/>
    </source>
</evidence>
<dbReference type="PANTHER" id="PTHR43818">
    <property type="entry name" value="BCDNA.GH03377"/>
    <property type="match status" value="1"/>
</dbReference>
<proteinExistence type="predicted"/>
<evidence type="ECO:0000259" key="3">
    <source>
        <dbReference type="Pfam" id="PF22725"/>
    </source>
</evidence>
<dbReference type="InterPro" id="IPR050463">
    <property type="entry name" value="Gfo/Idh/MocA_oxidrdct_glycsds"/>
</dbReference>
<dbReference type="RefSeq" id="WP_085835531.1">
    <property type="nucleotide sequence ID" value="NZ_FWFS01000002.1"/>
</dbReference>
<dbReference type="InterPro" id="IPR055170">
    <property type="entry name" value="GFO_IDH_MocA-like_dom"/>
</dbReference>
<protein>
    <submittedName>
        <fullName evidence="4">1,5-anhydro-D-fructose reductase</fullName>
        <ecNumber evidence="4">1.1.1.292</ecNumber>
    </submittedName>
</protein>
<evidence type="ECO:0000256" key="1">
    <source>
        <dbReference type="ARBA" id="ARBA00023002"/>
    </source>
</evidence>
<dbReference type="AlphaFoldDB" id="A0A1Y5RWS0"/>
<dbReference type="SUPFAM" id="SSF55347">
    <property type="entry name" value="Glyceraldehyde-3-phosphate dehydrogenase-like, C-terminal domain"/>
    <property type="match status" value="1"/>
</dbReference>
<sequence>MKTVGIGLIGCGNISDTYLKGIAEFDILDLRGIGDLNADLAVAKAQDCGVRARSLEDIYADPDIEIIVNLTIPKAHAAVATQSLMAGKHAYSEKPLAVSFAQGKALVETAAQRGLRIGAAPDTFFGGAHQAARAIVDAGTLGPLVGGTAFFMCPGHERWHPNPDFYYQKGGGPLLDMAPYYITDLVNLCGPVARVTGVATLPRTERLITSAPRKGERIAVEVATHISALLEFANGAVITLTTSFDVAGHKHSPLEVYGTEATLLVPDPNGFGGAVQLIEKGGEFRDVAIDLPYSDGNYRAIGVADMAYAIRNDRPHRASGDLALHVLEVMEAIMESSERGAAVTLTTTTARPEALAGDLVNMKLAK</sequence>
<dbReference type="Gene3D" id="3.30.360.10">
    <property type="entry name" value="Dihydrodipicolinate Reductase, domain 2"/>
    <property type="match status" value="1"/>
</dbReference>
<dbReference type="PANTHER" id="PTHR43818:SF11">
    <property type="entry name" value="BCDNA.GH03377"/>
    <property type="match status" value="1"/>
</dbReference>
<dbReference type="Proteomes" id="UP000193862">
    <property type="component" value="Unassembled WGS sequence"/>
</dbReference>
<dbReference type="Gene3D" id="3.40.50.720">
    <property type="entry name" value="NAD(P)-binding Rossmann-like Domain"/>
    <property type="match status" value="1"/>
</dbReference>
<dbReference type="EC" id="1.1.1.292" evidence="4"/>
<keyword evidence="5" id="KW-1185">Reference proteome</keyword>
<dbReference type="GO" id="GO:0000166">
    <property type="term" value="F:nucleotide binding"/>
    <property type="evidence" value="ECO:0007669"/>
    <property type="project" value="InterPro"/>
</dbReference>
<dbReference type="EMBL" id="FWFS01000002">
    <property type="protein sequence ID" value="SLN26259.1"/>
    <property type="molecule type" value="Genomic_DNA"/>
</dbReference>
<dbReference type="Pfam" id="PF22725">
    <property type="entry name" value="GFO_IDH_MocA_C3"/>
    <property type="match status" value="1"/>
</dbReference>
<organism evidence="4 5">
    <name type="scientific">Aquimixticola soesokkakensis</name>
    <dbReference type="NCBI Taxonomy" id="1519096"/>
    <lineage>
        <taxon>Bacteria</taxon>
        <taxon>Pseudomonadati</taxon>
        <taxon>Pseudomonadota</taxon>
        <taxon>Alphaproteobacteria</taxon>
        <taxon>Rhodobacterales</taxon>
        <taxon>Paracoccaceae</taxon>
        <taxon>Aquimixticola</taxon>
    </lineage>
</organism>
<evidence type="ECO:0000259" key="2">
    <source>
        <dbReference type="Pfam" id="PF01408"/>
    </source>
</evidence>
<feature type="domain" description="Gfo/Idh/MocA-like oxidoreductase N-terminal" evidence="2">
    <location>
        <begin position="5"/>
        <end position="117"/>
    </location>
</feature>
<evidence type="ECO:0000313" key="4">
    <source>
        <dbReference type="EMBL" id="SLN26259.1"/>
    </source>
</evidence>
<feature type="domain" description="GFO/IDH/MocA-like oxidoreductase" evidence="3">
    <location>
        <begin position="129"/>
        <end position="263"/>
    </location>
</feature>
<dbReference type="OrthoDB" id="9776544at2"/>
<keyword evidence="1 4" id="KW-0560">Oxidoreductase</keyword>
<dbReference type="GO" id="GO:0033712">
    <property type="term" value="F:1,5-anhydro-D-fructose reductase (1,5-anhydro-D-mannitol-forming) activity"/>
    <property type="evidence" value="ECO:0007669"/>
    <property type="project" value="UniProtKB-EC"/>
</dbReference>
<accession>A0A1Y5RWS0</accession>
<dbReference type="InterPro" id="IPR036291">
    <property type="entry name" value="NAD(P)-bd_dom_sf"/>
</dbReference>